<accession>A0A3P3TZJ1</accession>
<dbReference type="Proteomes" id="UP000267017">
    <property type="component" value="Unassembled WGS sequence"/>
</dbReference>
<reference evidence="2 3" key="1">
    <citation type="submission" date="2018-11" db="EMBL/GenBank/DDBJ databases">
        <title>Genome sequencing of Paenibacillus sp. KCOM 3021 (= ChDC PVNT-B20).</title>
        <authorList>
            <person name="Kook J.-K."/>
            <person name="Park S.-N."/>
            <person name="Lim Y.K."/>
        </authorList>
    </citation>
    <scope>NUCLEOTIDE SEQUENCE [LARGE SCALE GENOMIC DNA]</scope>
    <source>
        <strain evidence="2 3">KCOM 3021</strain>
    </source>
</reference>
<gene>
    <name evidence="2" type="ORF">EHV15_11805</name>
</gene>
<dbReference type="EMBL" id="RRCN01000001">
    <property type="protein sequence ID" value="RRJ63532.1"/>
    <property type="molecule type" value="Genomic_DNA"/>
</dbReference>
<keyword evidence="3" id="KW-1185">Reference proteome</keyword>
<dbReference type="InterPro" id="IPR056935">
    <property type="entry name" value="Rv0428c-like_C"/>
</dbReference>
<evidence type="ECO:0000313" key="3">
    <source>
        <dbReference type="Proteomes" id="UP000267017"/>
    </source>
</evidence>
<evidence type="ECO:0000259" key="1">
    <source>
        <dbReference type="PROSITE" id="PS51186"/>
    </source>
</evidence>
<protein>
    <submittedName>
        <fullName evidence="2">GNAT family N-acetyltransferase</fullName>
    </submittedName>
</protein>
<feature type="domain" description="N-acetyltransferase" evidence="1">
    <location>
        <begin position="142"/>
        <end position="274"/>
    </location>
</feature>
<dbReference type="InterPro" id="IPR016181">
    <property type="entry name" value="Acyl_CoA_acyltransferase"/>
</dbReference>
<proteinExistence type="predicted"/>
<dbReference type="PROSITE" id="PS51186">
    <property type="entry name" value="GNAT"/>
    <property type="match status" value="1"/>
</dbReference>
<dbReference type="RefSeq" id="WP_128631368.1">
    <property type="nucleotide sequence ID" value="NZ_RRCN01000001.1"/>
</dbReference>
<evidence type="ECO:0000313" key="2">
    <source>
        <dbReference type="EMBL" id="RRJ63532.1"/>
    </source>
</evidence>
<dbReference type="GO" id="GO:0016747">
    <property type="term" value="F:acyltransferase activity, transferring groups other than amino-acyl groups"/>
    <property type="evidence" value="ECO:0007669"/>
    <property type="project" value="InterPro"/>
</dbReference>
<name>A0A3P3TZJ1_9BACL</name>
<comment type="caution">
    <text evidence="2">The sequence shown here is derived from an EMBL/GenBank/DDBJ whole genome shotgun (WGS) entry which is preliminary data.</text>
</comment>
<keyword evidence="2" id="KW-0808">Transferase</keyword>
<sequence length="274" mass="29864">MSGQITDSGLGRRLEELAASGWPPRELRPLGSWQLRANDGVTRRANSVLAAGPFPEGDWLEEVERFYRERGLPTCFHVSEYSPPELDSLLAAAGYEKVMSCLLLTASCRDIIKRAEDLGLVCPAMVLTEGAEGLRITNGGVILAPEASEPWLDDFLRMEGFPESRREGYRSIFAAMPSPKAFVTIVDQGQGEPIGVATAVIEAGWAGISNVVVDPRHRRKRAAARMLITLAVWSAEAGAEGMYLQVLEKNAPALELYGKLGFSAVSGYHYRIGK</sequence>
<dbReference type="OrthoDB" id="9805924at2"/>
<dbReference type="Pfam" id="PF24553">
    <property type="entry name" value="Rv0428c_C"/>
    <property type="match status" value="1"/>
</dbReference>
<dbReference type="Pfam" id="PF00583">
    <property type="entry name" value="Acetyltransf_1"/>
    <property type="match status" value="1"/>
</dbReference>
<dbReference type="InterPro" id="IPR000182">
    <property type="entry name" value="GNAT_dom"/>
</dbReference>
<dbReference type="SUPFAM" id="SSF55729">
    <property type="entry name" value="Acyl-CoA N-acyltransferases (Nat)"/>
    <property type="match status" value="1"/>
</dbReference>
<dbReference type="AlphaFoldDB" id="A0A3P3TZJ1"/>
<dbReference type="Gene3D" id="3.40.630.30">
    <property type="match status" value="1"/>
</dbReference>
<organism evidence="2 3">
    <name type="scientific">Paenibacillus oralis</name>
    <dbReference type="NCBI Taxonomy" id="2490856"/>
    <lineage>
        <taxon>Bacteria</taxon>
        <taxon>Bacillati</taxon>
        <taxon>Bacillota</taxon>
        <taxon>Bacilli</taxon>
        <taxon>Bacillales</taxon>
        <taxon>Paenibacillaceae</taxon>
        <taxon>Paenibacillus</taxon>
    </lineage>
</organism>